<accession>A0ABR8Z5L8</accession>
<dbReference type="InterPro" id="IPR011009">
    <property type="entry name" value="Kinase-like_dom_sf"/>
</dbReference>
<evidence type="ECO:0000313" key="1">
    <source>
        <dbReference type="EMBL" id="MBD8063540.1"/>
    </source>
</evidence>
<proteinExistence type="predicted"/>
<evidence type="ECO:0000313" key="2">
    <source>
        <dbReference type="Proteomes" id="UP000661894"/>
    </source>
</evidence>
<reference evidence="1 2" key="1">
    <citation type="submission" date="2020-08" db="EMBL/GenBank/DDBJ databases">
        <title>A Genomic Blueprint of the Chicken Gut Microbiome.</title>
        <authorList>
            <person name="Gilroy R."/>
            <person name="Ravi A."/>
            <person name="Getino M."/>
            <person name="Pursley I."/>
            <person name="Horton D.L."/>
            <person name="Alikhan N.-F."/>
            <person name="Baker D."/>
            <person name="Gharbi K."/>
            <person name="Hall N."/>
            <person name="Watson M."/>
            <person name="Adriaenssens E.M."/>
            <person name="Foster-Nyarko E."/>
            <person name="Jarju S."/>
            <person name="Secka A."/>
            <person name="Antonio M."/>
            <person name="Oren A."/>
            <person name="Chaudhuri R."/>
            <person name="La Ragione R.M."/>
            <person name="Hildebrand F."/>
            <person name="Pallen M.J."/>
        </authorList>
    </citation>
    <scope>NUCLEOTIDE SEQUENCE [LARGE SCALE GENOMIC DNA]</scope>
    <source>
        <strain evidence="1 2">Sa1BUA1</strain>
    </source>
</reference>
<dbReference type="SUPFAM" id="SSF56112">
    <property type="entry name" value="Protein kinase-like (PK-like)"/>
    <property type="match status" value="1"/>
</dbReference>
<comment type="caution">
    <text evidence="1">The sequence shown here is derived from an EMBL/GenBank/DDBJ whole genome shotgun (WGS) entry which is preliminary data.</text>
</comment>
<dbReference type="Proteomes" id="UP000661894">
    <property type="component" value="Unassembled WGS sequence"/>
</dbReference>
<protein>
    <submittedName>
        <fullName evidence="1">Phosphotransferase</fullName>
    </submittedName>
</protein>
<dbReference type="Gene3D" id="3.90.1200.10">
    <property type="match status" value="1"/>
</dbReference>
<gene>
    <name evidence="1" type="ORF">H9624_14550</name>
</gene>
<keyword evidence="2" id="KW-1185">Reference proteome</keyword>
<sequence length="407" mass="42012">MLDLPPADERIAAADPALPGLRDVLAPLGLVRRLAPGWGVRAARVAYLRYKPGTSLLAGLVLTDADGVTSFAQALALRAGSAEKLAKVRRAGEADDVGRGAVVDGGLGVAVGDVTADRRLPGVRRVLRDADGVTPLVYRPGRRWVARVEDGRAPGKLVRVYHPGATGGVLAGHRALADLPVPAVTAVRRRRGTVRTAWVPGTSLDRLGDTEQLWAQAGALAAAVHRAAGVEGLDRVDRDARLAASVAAVRAVAPACADAARTVAERVRAGLAGREAVSVVHGDLSADQLVVRPDLAAGTSPDPAAPGQAALTLIDLDRVALDDPLADLGSWYGALVATGAEAGDPAQVLAPFLAGYTAAGGEVDGRALRLHCAAAVLQRAVEPFRRHQRDWPDGVARLVAVAEELAA</sequence>
<organism evidence="1 2">
    <name type="scientific">Oceanitalea stevensii</name>
    <dbReference type="NCBI Taxonomy" id="2763072"/>
    <lineage>
        <taxon>Bacteria</taxon>
        <taxon>Bacillati</taxon>
        <taxon>Actinomycetota</taxon>
        <taxon>Actinomycetes</taxon>
        <taxon>Micrococcales</taxon>
        <taxon>Bogoriellaceae</taxon>
        <taxon>Georgenia</taxon>
    </lineage>
</organism>
<dbReference type="EMBL" id="JACSPO010000012">
    <property type="protein sequence ID" value="MBD8063540.1"/>
    <property type="molecule type" value="Genomic_DNA"/>
</dbReference>
<dbReference type="RefSeq" id="WP_251840636.1">
    <property type="nucleotide sequence ID" value="NZ_JACSPO010000012.1"/>
</dbReference>
<name>A0ABR8Z5L8_9MICO</name>